<gene>
    <name evidence="2" type="ORF">POPTR_019G058800</name>
</gene>
<dbReference type="Proteomes" id="UP000006729">
    <property type="component" value="Chromosome 19"/>
</dbReference>
<sequence>MTMDSRRQRPHANLCCRLAGQCAHYHACRERPPHQWAHTLVHLFIVMGFLKITPFEAVYFLIHSKKKKKPCCMLTR</sequence>
<dbReference type="ExpressionAtlas" id="A0A2K1WQD3">
    <property type="expression patterns" value="baseline and differential"/>
</dbReference>
<evidence type="ECO:0000313" key="2">
    <source>
        <dbReference type="EMBL" id="PNS90731.1"/>
    </source>
</evidence>
<evidence type="ECO:0000256" key="1">
    <source>
        <dbReference type="SAM" id="Phobius"/>
    </source>
</evidence>
<organism evidence="2 3">
    <name type="scientific">Populus trichocarpa</name>
    <name type="common">Western balsam poplar</name>
    <name type="synonym">Populus balsamifera subsp. trichocarpa</name>
    <dbReference type="NCBI Taxonomy" id="3694"/>
    <lineage>
        <taxon>Eukaryota</taxon>
        <taxon>Viridiplantae</taxon>
        <taxon>Streptophyta</taxon>
        <taxon>Embryophyta</taxon>
        <taxon>Tracheophyta</taxon>
        <taxon>Spermatophyta</taxon>
        <taxon>Magnoliopsida</taxon>
        <taxon>eudicotyledons</taxon>
        <taxon>Gunneridae</taxon>
        <taxon>Pentapetalae</taxon>
        <taxon>rosids</taxon>
        <taxon>fabids</taxon>
        <taxon>Malpighiales</taxon>
        <taxon>Salicaceae</taxon>
        <taxon>Saliceae</taxon>
        <taxon>Populus</taxon>
    </lineage>
</organism>
<keyword evidence="1" id="KW-1133">Transmembrane helix</keyword>
<keyword evidence="3" id="KW-1185">Reference proteome</keyword>
<reference evidence="2 3" key="1">
    <citation type="journal article" date="2006" name="Science">
        <title>The genome of black cottonwood, Populus trichocarpa (Torr. &amp; Gray).</title>
        <authorList>
            <person name="Tuskan G.A."/>
            <person name="Difazio S."/>
            <person name="Jansson S."/>
            <person name="Bohlmann J."/>
            <person name="Grigoriev I."/>
            <person name="Hellsten U."/>
            <person name="Putnam N."/>
            <person name="Ralph S."/>
            <person name="Rombauts S."/>
            <person name="Salamov A."/>
            <person name="Schein J."/>
            <person name="Sterck L."/>
            <person name="Aerts A."/>
            <person name="Bhalerao R.R."/>
            <person name="Bhalerao R.P."/>
            <person name="Blaudez D."/>
            <person name="Boerjan W."/>
            <person name="Brun A."/>
            <person name="Brunner A."/>
            <person name="Busov V."/>
            <person name="Campbell M."/>
            <person name="Carlson J."/>
            <person name="Chalot M."/>
            <person name="Chapman J."/>
            <person name="Chen G.L."/>
            <person name="Cooper D."/>
            <person name="Coutinho P.M."/>
            <person name="Couturier J."/>
            <person name="Covert S."/>
            <person name="Cronk Q."/>
            <person name="Cunningham R."/>
            <person name="Davis J."/>
            <person name="Degroeve S."/>
            <person name="Dejardin A."/>
            <person name="Depamphilis C."/>
            <person name="Detter J."/>
            <person name="Dirks B."/>
            <person name="Dubchak I."/>
            <person name="Duplessis S."/>
            <person name="Ehlting J."/>
            <person name="Ellis B."/>
            <person name="Gendler K."/>
            <person name="Goodstein D."/>
            <person name="Gribskov M."/>
            <person name="Grimwood J."/>
            <person name="Groover A."/>
            <person name="Gunter L."/>
            <person name="Hamberger B."/>
            <person name="Heinze B."/>
            <person name="Helariutta Y."/>
            <person name="Henrissat B."/>
            <person name="Holligan D."/>
            <person name="Holt R."/>
            <person name="Huang W."/>
            <person name="Islam-Faridi N."/>
            <person name="Jones S."/>
            <person name="Jones-Rhoades M."/>
            <person name="Jorgensen R."/>
            <person name="Joshi C."/>
            <person name="Kangasjarvi J."/>
            <person name="Karlsson J."/>
            <person name="Kelleher C."/>
            <person name="Kirkpatrick R."/>
            <person name="Kirst M."/>
            <person name="Kohler A."/>
            <person name="Kalluri U."/>
            <person name="Larimer F."/>
            <person name="Leebens-Mack J."/>
            <person name="Leple J.C."/>
            <person name="Locascio P."/>
            <person name="Lou Y."/>
            <person name="Lucas S."/>
            <person name="Martin F."/>
            <person name="Montanini B."/>
            <person name="Napoli C."/>
            <person name="Nelson D.R."/>
            <person name="Nelson C."/>
            <person name="Nieminen K."/>
            <person name="Nilsson O."/>
            <person name="Pereda V."/>
            <person name="Peter G."/>
            <person name="Philippe R."/>
            <person name="Pilate G."/>
            <person name="Poliakov A."/>
            <person name="Razumovskaya J."/>
            <person name="Richardson P."/>
            <person name="Rinaldi C."/>
            <person name="Ritland K."/>
            <person name="Rouze P."/>
            <person name="Ryaboy D."/>
            <person name="Schmutz J."/>
            <person name="Schrader J."/>
            <person name="Segerman B."/>
            <person name="Shin H."/>
            <person name="Siddiqui A."/>
            <person name="Sterky F."/>
            <person name="Terry A."/>
            <person name="Tsai C.J."/>
            <person name="Uberbacher E."/>
            <person name="Unneberg P."/>
            <person name="Vahala J."/>
            <person name="Wall K."/>
            <person name="Wessler S."/>
            <person name="Yang G."/>
            <person name="Yin T."/>
            <person name="Douglas C."/>
            <person name="Marra M."/>
            <person name="Sandberg G."/>
            <person name="Van de Peer Y."/>
            <person name="Rokhsar D."/>
        </authorList>
    </citation>
    <scope>NUCLEOTIDE SEQUENCE [LARGE SCALE GENOMIC DNA]</scope>
    <source>
        <strain evidence="3">cv. Nisqually</strain>
    </source>
</reference>
<protein>
    <submittedName>
        <fullName evidence="2">Uncharacterized protein</fullName>
    </submittedName>
</protein>
<accession>A0A2K1WQD3</accession>
<dbReference type="EMBL" id="CM009308">
    <property type="protein sequence ID" value="PNS90731.1"/>
    <property type="molecule type" value="Genomic_DNA"/>
</dbReference>
<proteinExistence type="predicted"/>
<dbReference type="AlphaFoldDB" id="A0A2K1WQD3"/>
<name>A0A2K1WQD3_POPTR</name>
<feature type="transmembrane region" description="Helical" evidence="1">
    <location>
        <begin position="40"/>
        <end position="62"/>
    </location>
</feature>
<evidence type="ECO:0000313" key="3">
    <source>
        <dbReference type="Proteomes" id="UP000006729"/>
    </source>
</evidence>
<dbReference type="InParanoid" id="A0A2K1WQD3"/>
<keyword evidence="1" id="KW-0472">Membrane</keyword>
<keyword evidence="1" id="KW-0812">Transmembrane</keyword>